<keyword evidence="2" id="KW-1185">Reference proteome</keyword>
<protein>
    <submittedName>
        <fullName evidence="1">Uncharacterized protein</fullName>
    </submittedName>
</protein>
<dbReference type="AlphaFoldDB" id="A0A5N5W2B9"/>
<dbReference type="Proteomes" id="UP000327000">
    <property type="component" value="Unassembled WGS sequence"/>
</dbReference>
<evidence type="ECO:0000313" key="2">
    <source>
        <dbReference type="Proteomes" id="UP000327000"/>
    </source>
</evidence>
<accession>A0A5N5W2B9</accession>
<organism evidence="1 2">
    <name type="scientific">Streptomyces mobaraensis</name>
    <name type="common">Streptoverticillium mobaraense</name>
    <dbReference type="NCBI Taxonomy" id="35621"/>
    <lineage>
        <taxon>Bacteria</taxon>
        <taxon>Bacillati</taxon>
        <taxon>Actinomycetota</taxon>
        <taxon>Actinomycetes</taxon>
        <taxon>Kitasatosporales</taxon>
        <taxon>Streptomycetaceae</taxon>
        <taxon>Streptomyces</taxon>
    </lineage>
</organism>
<reference evidence="1 2" key="1">
    <citation type="journal article" date="2019" name="Microb. Cell Fact.">
        <title>Exploring novel herbicidin analogues by transcriptional regulator overexpression and MS/MS molecular networking.</title>
        <authorList>
            <person name="Shi Y."/>
            <person name="Gu R."/>
            <person name="Li Y."/>
            <person name="Wang X."/>
            <person name="Ren W."/>
            <person name="Li X."/>
            <person name="Wang L."/>
            <person name="Xie Y."/>
            <person name="Hong B."/>
        </authorList>
    </citation>
    <scope>NUCLEOTIDE SEQUENCE [LARGE SCALE GENOMIC DNA]</scope>
    <source>
        <strain evidence="1 2">US-43</strain>
    </source>
</reference>
<name>A0A5N5W2B9_STRMB</name>
<dbReference type="RefSeq" id="WP_152265024.1">
    <property type="nucleotide sequence ID" value="NZ_VOKX01000099.1"/>
</dbReference>
<proteinExistence type="predicted"/>
<dbReference type="EMBL" id="VOKX01000099">
    <property type="protein sequence ID" value="KAB7836640.1"/>
    <property type="molecule type" value="Genomic_DNA"/>
</dbReference>
<comment type="caution">
    <text evidence="1">The sequence shown here is derived from an EMBL/GenBank/DDBJ whole genome shotgun (WGS) entry which is preliminary data.</text>
</comment>
<evidence type="ECO:0000313" key="1">
    <source>
        <dbReference type="EMBL" id="KAB7836640.1"/>
    </source>
</evidence>
<sequence length="135" mass="15163">MLEDLAIGLLSALLFLPVPAILGALSRRLRQAVPRTLVFVAAWLSPREQRAEMREEWTAELAEILATMPTAWQQSTAANGFAFDLIRAALRVRAATHRLARAARRAQPTVTIEVAKTFRFWEVKTITVPASRTRR</sequence>
<gene>
    <name evidence="1" type="ORF">FRZ00_24845</name>
</gene>